<dbReference type="Pfam" id="PF00085">
    <property type="entry name" value="Thioredoxin"/>
    <property type="match status" value="1"/>
</dbReference>
<dbReference type="InterPro" id="IPR050620">
    <property type="entry name" value="Thioredoxin_H-type-like"/>
</dbReference>
<evidence type="ECO:0000313" key="3">
    <source>
        <dbReference type="Proteomes" id="UP000677616"/>
    </source>
</evidence>
<protein>
    <submittedName>
        <fullName evidence="2">Thioredoxin family protein</fullName>
    </submittedName>
</protein>
<dbReference type="PANTHER" id="PTHR10438">
    <property type="entry name" value="THIOREDOXIN"/>
    <property type="match status" value="1"/>
</dbReference>
<name>A0ABX7YJJ9_9STRE</name>
<dbReference type="CDD" id="cd02947">
    <property type="entry name" value="TRX_family"/>
    <property type="match status" value="1"/>
</dbReference>
<evidence type="ECO:0000313" key="2">
    <source>
        <dbReference type="EMBL" id="QUE53464.1"/>
    </source>
</evidence>
<dbReference type="PROSITE" id="PS51352">
    <property type="entry name" value="THIOREDOXIN_2"/>
    <property type="match status" value="1"/>
</dbReference>
<dbReference type="Gene3D" id="3.40.30.10">
    <property type="entry name" value="Glutaredoxin"/>
    <property type="match status" value="1"/>
</dbReference>
<dbReference type="SUPFAM" id="SSF52833">
    <property type="entry name" value="Thioredoxin-like"/>
    <property type="match status" value="1"/>
</dbReference>
<accession>A0ABX7YJJ9</accession>
<dbReference type="EMBL" id="CP073084">
    <property type="protein sequence ID" value="QUE53464.1"/>
    <property type="molecule type" value="Genomic_DNA"/>
</dbReference>
<evidence type="ECO:0000259" key="1">
    <source>
        <dbReference type="PROSITE" id="PS51352"/>
    </source>
</evidence>
<dbReference type="InterPro" id="IPR013766">
    <property type="entry name" value="Thioredoxin_domain"/>
</dbReference>
<dbReference type="PANTHER" id="PTHR10438:SF468">
    <property type="entry name" value="THIOREDOXIN-1-RELATED"/>
    <property type="match status" value="1"/>
</dbReference>
<organism evidence="2 3">
    <name type="scientific">Streptococcus oriscaviae</name>
    <dbReference type="NCBI Taxonomy" id="2781599"/>
    <lineage>
        <taxon>Bacteria</taxon>
        <taxon>Bacillati</taxon>
        <taxon>Bacillota</taxon>
        <taxon>Bacilli</taxon>
        <taxon>Lactobacillales</taxon>
        <taxon>Streptococcaceae</taxon>
        <taxon>Streptococcus</taxon>
    </lineage>
</organism>
<dbReference type="RefSeq" id="WP_212569652.1">
    <property type="nucleotide sequence ID" value="NZ_CP073084.1"/>
</dbReference>
<feature type="domain" description="Thioredoxin" evidence="1">
    <location>
        <begin position="1"/>
        <end position="106"/>
    </location>
</feature>
<sequence length="106" mass="12471">MIFPKSYEEIAELIQSEQRTVFLFVTDWCGDCHYLKPYLPEIESAFPELLFVQLDRDDFMPLAEQWTILGIPSLVVLEKGQEIGRFVDKNRKTKQEIIDFLEGLEE</sequence>
<reference evidence="2 3" key="1">
    <citation type="submission" date="2021-04" db="EMBL/GenBank/DDBJ databases">
        <title>Complete genome sequence of a novel Streptococcus species.</title>
        <authorList>
            <person name="Teng J.L.L."/>
        </authorList>
    </citation>
    <scope>NUCLEOTIDE SEQUENCE [LARGE SCALE GENOMIC DNA]</scope>
    <source>
        <strain evidence="2 3">HKU75</strain>
    </source>
</reference>
<proteinExistence type="predicted"/>
<dbReference type="InterPro" id="IPR036249">
    <property type="entry name" value="Thioredoxin-like_sf"/>
</dbReference>
<dbReference type="Proteomes" id="UP000677616">
    <property type="component" value="Chromosome"/>
</dbReference>
<gene>
    <name evidence="2" type="ORF">INT76_06165</name>
</gene>
<keyword evidence="3" id="KW-1185">Reference proteome</keyword>